<dbReference type="Gene3D" id="1.20.1740.10">
    <property type="entry name" value="Amino acid/polyamine transporter I"/>
    <property type="match status" value="1"/>
</dbReference>
<dbReference type="PANTHER" id="PTHR11785">
    <property type="entry name" value="AMINO ACID TRANSPORTER"/>
    <property type="match status" value="1"/>
</dbReference>
<keyword evidence="7" id="KW-1185">Reference proteome</keyword>
<evidence type="ECO:0000313" key="6">
    <source>
        <dbReference type="EMBL" id="AIA29652.1"/>
    </source>
</evidence>
<name>A0A059XWP8_9BACT</name>
<dbReference type="GO" id="GO:0015179">
    <property type="term" value="F:L-amino acid transmembrane transporter activity"/>
    <property type="evidence" value="ECO:0007669"/>
    <property type="project" value="TreeGrafter"/>
</dbReference>
<feature type="transmembrane region" description="Helical" evidence="5">
    <location>
        <begin position="235"/>
        <end position="258"/>
    </location>
</feature>
<feature type="transmembrane region" description="Helical" evidence="5">
    <location>
        <begin position="312"/>
        <end position="332"/>
    </location>
</feature>
<evidence type="ECO:0000256" key="1">
    <source>
        <dbReference type="ARBA" id="ARBA00004141"/>
    </source>
</evidence>
<dbReference type="InterPro" id="IPR050598">
    <property type="entry name" value="AminoAcid_Transporter"/>
</dbReference>
<feature type="transmembrane region" description="Helical" evidence="5">
    <location>
        <begin position="104"/>
        <end position="123"/>
    </location>
</feature>
<evidence type="ECO:0000256" key="5">
    <source>
        <dbReference type="SAM" id="Phobius"/>
    </source>
</evidence>
<feature type="transmembrane region" description="Helical" evidence="5">
    <location>
        <begin position="457"/>
        <end position="485"/>
    </location>
</feature>
<dbReference type="PANTHER" id="PTHR11785:SF512">
    <property type="entry name" value="SOBREMESA, ISOFORM B"/>
    <property type="match status" value="1"/>
</dbReference>
<evidence type="ECO:0000256" key="3">
    <source>
        <dbReference type="ARBA" id="ARBA00022989"/>
    </source>
</evidence>
<feature type="transmembrane region" description="Helical" evidence="5">
    <location>
        <begin position="371"/>
        <end position="396"/>
    </location>
</feature>
<sequence length="566" mass="63665">MERQNNQLATKQPAKKKIGFFSSMMIVMGSSIGAGIFFKSEEVLNNSRGNLILAIFCWIMASIAVISMAIALVEIAGNKKDNLSLVSWNRLFNSRWIAQASKNFMAYITLPLTFFYMPIYVVMTLQDGIGAIANKNASAFNFGTSYDWVIWLAITTLMGLYFLTIPSLFSKIGNIHNVIVLSVKFIPLIFIMIIGIVLAISGKGGADNIKITSFEKFDDIKIGAGLIRYNHLGGFIGIFISIGSIFFAYDGFYIAAGMQTEMKKPEKTSWALSLGLIIITIFYILIAISMSINGRSFSSMLQYIQSLLGQKVSRIIFGLINIAIAIGVMGVINGFSMWMPRYIESLLAEGELPFWEKFISKLNPNRPTVGVIYSVIIGLGSNIIFTIIGATLYISTNNDYLKYTDGMARLYSFTDLIANWVTVFTFVFIAFAILGVIKNRKNQKIKIKQKVKFFSLFAYITVFFVSLSMLALILIPIIDLFMTIGFDHNSYMHWKNATYSQAHQFFIGLVVGRTMLVVMLIIFHVIVFASDPIQNCFHKQKYGSIEKFHQHRNLILQKYPSPYTQT</sequence>
<keyword evidence="2 5" id="KW-0812">Transmembrane</keyword>
<keyword evidence="4 5" id="KW-0472">Membrane</keyword>
<keyword evidence="3 5" id="KW-1133">Transmembrane helix</keyword>
<dbReference type="KEGG" id="mcr:MCFN_02645"/>
<dbReference type="Proteomes" id="UP000027088">
    <property type="component" value="Chromosome"/>
</dbReference>
<dbReference type="EMBL" id="CP007521">
    <property type="protein sequence ID" value="AIA29652.1"/>
    <property type="molecule type" value="Genomic_DNA"/>
</dbReference>
<proteinExistence type="predicted"/>
<organism evidence="6 7">
    <name type="scientific">Mycoplasmopsis californica</name>
    <dbReference type="NCBI Taxonomy" id="2113"/>
    <lineage>
        <taxon>Bacteria</taxon>
        <taxon>Bacillati</taxon>
        <taxon>Mycoplasmatota</taxon>
        <taxon>Mycoplasmoidales</taxon>
        <taxon>Metamycoplasmataceae</taxon>
        <taxon>Mycoplasmopsis</taxon>
    </lineage>
</organism>
<evidence type="ECO:0008006" key="8">
    <source>
        <dbReference type="Google" id="ProtNLM"/>
    </source>
</evidence>
<accession>A0A059XWP8</accession>
<gene>
    <name evidence="6" type="ORF">MCFN_02645</name>
</gene>
<dbReference type="Pfam" id="PF13520">
    <property type="entry name" value="AA_permease_2"/>
    <property type="match status" value="1"/>
</dbReference>
<feature type="transmembrane region" description="Helical" evidence="5">
    <location>
        <begin position="505"/>
        <end position="529"/>
    </location>
</feature>
<comment type="subcellular location">
    <subcellularLocation>
        <location evidence="1">Membrane</location>
        <topology evidence="1">Multi-pass membrane protein</topology>
    </subcellularLocation>
</comment>
<protein>
    <recommendedName>
        <fullName evidence="8">Amino acid permease</fullName>
    </recommendedName>
</protein>
<feature type="transmembrane region" description="Helical" evidence="5">
    <location>
        <begin position="181"/>
        <end position="200"/>
    </location>
</feature>
<dbReference type="RefSeq" id="WP_038562036.1">
    <property type="nucleotide sequence ID" value="NZ_CP007521.1"/>
</dbReference>
<dbReference type="GO" id="GO:0016020">
    <property type="term" value="C:membrane"/>
    <property type="evidence" value="ECO:0007669"/>
    <property type="project" value="UniProtKB-SubCell"/>
</dbReference>
<feature type="transmembrane region" description="Helical" evidence="5">
    <location>
        <begin position="20"/>
        <end position="38"/>
    </location>
</feature>
<dbReference type="PIRSF" id="PIRSF006060">
    <property type="entry name" value="AA_transporter"/>
    <property type="match status" value="1"/>
</dbReference>
<feature type="transmembrane region" description="Helical" evidence="5">
    <location>
        <begin position="148"/>
        <end position="169"/>
    </location>
</feature>
<evidence type="ECO:0000256" key="2">
    <source>
        <dbReference type="ARBA" id="ARBA00022692"/>
    </source>
</evidence>
<evidence type="ECO:0000256" key="4">
    <source>
        <dbReference type="ARBA" id="ARBA00023136"/>
    </source>
</evidence>
<dbReference type="eggNOG" id="COG0531">
    <property type="taxonomic scope" value="Bacteria"/>
</dbReference>
<dbReference type="AlphaFoldDB" id="A0A059XWP8"/>
<feature type="transmembrane region" description="Helical" evidence="5">
    <location>
        <begin position="50"/>
        <end position="73"/>
    </location>
</feature>
<dbReference type="InterPro" id="IPR002293">
    <property type="entry name" value="AA/rel_permease1"/>
</dbReference>
<reference evidence="6 7" key="1">
    <citation type="journal article" date="2014" name="Genome Announc.">
        <title>Complete Genome Sequence of the Bovine Mastitis Pathogen Mycoplasma californicum Strain ST-6T (ATCC 33461T).</title>
        <authorList>
            <person name="Calcutt M.J."/>
            <person name="Foecking M.F."/>
            <person name="Fox L.K."/>
        </authorList>
    </citation>
    <scope>NUCLEOTIDE SEQUENCE [LARGE SCALE GENOMIC DNA]</scope>
    <source>
        <strain evidence="6 7">ST-6</strain>
    </source>
</reference>
<evidence type="ECO:0000313" key="7">
    <source>
        <dbReference type="Proteomes" id="UP000027088"/>
    </source>
</evidence>
<feature type="transmembrane region" description="Helical" evidence="5">
    <location>
        <begin position="416"/>
        <end position="437"/>
    </location>
</feature>
<feature type="transmembrane region" description="Helical" evidence="5">
    <location>
        <begin position="270"/>
        <end position="292"/>
    </location>
</feature>